<dbReference type="Proteomes" id="UP000250235">
    <property type="component" value="Unassembled WGS sequence"/>
</dbReference>
<feature type="compositionally biased region" description="Polar residues" evidence="1">
    <location>
        <begin position="130"/>
        <end position="148"/>
    </location>
</feature>
<feature type="compositionally biased region" description="Basic and acidic residues" evidence="1">
    <location>
        <begin position="101"/>
        <end position="129"/>
    </location>
</feature>
<accession>A0A2Z7ARQ1</accession>
<reference evidence="2 3" key="1">
    <citation type="journal article" date="2015" name="Proc. Natl. Acad. Sci. U.S.A.">
        <title>The resurrection genome of Boea hygrometrica: A blueprint for survival of dehydration.</title>
        <authorList>
            <person name="Xiao L."/>
            <person name="Yang G."/>
            <person name="Zhang L."/>
            <person name="Yang X."/>
            <person name="Zhao S."/>
            <person name="Ji Z."/>
            <person name="Zhou Q."/>
            <person name="Hu M."/>
            <person name="Wang Y."/>
            <person name="Chen M."/>
            <person name="Xu Y."/>
            <person name="Jin H."/>
            <person name="Xiao X."/>
            <person name="Hu G."/>
            <person name="Bao F."/>
            <person name="Hu Y."/>
            <person name="Wan P."/>
            <person name="Li L."/>
            <person name="Deng X."/>
            <person name="Kuang T."/>
            <person name="Xiang C."/>
            <person name="Zhu J.K."/>
            <person name="Oliver M.J."/>
            <person name="He Y."/>
        </authorList>
    </citation>
    <scope>NUCLEOTIDE SEQUENCE [LARGE SCALE GENOMIC DNA]</scope>
    <source>
        <strain evidence="3">cv. XS01</strain>
    </source>
</reference>
<dbReference type="AlphaFoldDB" id="A0A2Z7ARQ1"/>
<keyword evidence="3" id="KW-1185">Reference proteome</keyword>
<name>A0A2Z7ARQ1_9LAMI</name>
<dbReference type="EMBL" id="KV014472">
    <property type="protein sequence ID" value="KZV22069.1"/>
    <property type="molecule type" value="Genomic_DNA"/>
</dbReference>
<evidence type="ECO:0000313" key="2">
    <source>
        <dbReference type="EMBL" id="KZV22069.1"/>
    </source>
</evidence>
<feature type="region of interest" description="Disordered" evidence="1">
    <location>
        <begin position="101"/>
        <end position="148"/>
    </location>
</feature>
<sequence length="211" mass="24597">MEFRSRAKNLEQGQLRSRAKEIRMELRIRANNIDQDTWSEDFGIAPDEVPLMLKSGREVKYGKQVLHLIEETERCFSWNNEETPKLVEQRTSRLERWLEAAQEQEKTEQEQLRADKKRALNESRKEKSSDQLSVMNKSEWSKAGQGQTNSAQDLRNWIVCVNPARRAAGNPDQLADLLIQLDVDLVSQLRAGFQLVNFKMHRTYGFDVYTV</sequence>
<proteinExistence type="predicted"/>
<evidence type="ECO:0000256" key="1">
    <source>
        <dbReference type="SAM" id="MobiDB-lite"/>
    </source>
</evidence>
<organism evidence="2 3">
    <name type="scientific">Dorcoceras hygrometricum</name>
    <dbReference type="NCBI Taxonomy" id="472368"/>
    <lineage>
        <taxon>Eukaryota</taxon>
        <taxon>Viridiplantae</taxon>
        <taxon>Streptophyta</taxon>
        <taxon>Embryophyta</taxon>
        <taxon>Tracheophyta</taxon>
        <taxon>Spermatophyta</taxon>
        <taxon>Magnoliopsida</taxon>
        <taxon>eudicotyledons</taxon>
        <taxon>Gunneridae</taxon>
        <taxon>Pentapetalae</taxon>
        <taxon>asterids</taxon>
        <taxon>lamiids</taxon>
        <taxon>Lamiales</taxon>
        <taxon>Gesneriaceae</taxon>
        <taxon>Didymocarpoideae</taxon>
        <taxon>Trichosporeae</taxon>
        <taxon>Loxocarpinae</taxon>
        <taxon>Dorcoceras</taxon>
    </lineage>
</organism>
<gene>
    <name evidence="2" type="ORF">F511_35361</name>
</gene>
<protein>
    <submittedName>
        <fullName evidence="2">Uncharacterized protein</fullName>
    </submittedName>
</protein>
<evidence type="ECO:0000313" key="3">
    <source>
        <dbReference type="Proteomes" id="UP000250235"/>
    </source>
</evidence>